<organism evidence="7 8">
    <name type="scientific">Paraglaciecola mesophila</name>
    <dbReference type="NCBI Taxonomy" id="197222"/>
    <lineage>
        <taxon>Bacteria</taxon>
        <taxon>Pseudomonadati</taxon>
        <taxon>Pseudomonadota</taxon>
        <taxon>Gammaproteobacteria</taxon>
        <taxon>Alteromonadales</taxon>
        <taxon>Alteromonadaceae</taxon>
        <taxon>Paraglaciecola</taxon>
    </lineage>
</organism>
<proteinExistence type="inferred from homology"/>
<feature type="domain" description="ABC transporter" evidence="6">
    <location>
        <begin position="2"/>
        <end position="240"/>
    </location>
</feature>
<dbReference type="RefSeq" id="WP_160177992.1">
    <property type="nucleotide sequence ID" value="NZ_CP047656.1"/>
</dbReference>
<evidence type="ECO:0000256" key="1">
    <source>
        <dbReference type="ARBA" id="ARBA00022448"/>
    </source>
</evidence>
<dbReference type="GO" id="GO:0005886">
    <property type="term" value="C:plasma membrane"/>
    <property type="evidence" value="ECO:0007669"/>
    <property type="project" value="TreeGrafter"/>
</dbReference>
<evidence type="ECO:0000256" key="2">
    <source>
        <dbReference type="ARBA" id="ARBA00022741"/>
    </source>
</evidence>
<dbReference type="InterPro" id="IPR003439">
    <property type="entry name" value="ABC_transporter-like_ATP-bd"/>
</dbReference>
<feature type="compositionally biased region" description="Basic residues" evidence="5">
    <location>
        <begin position="235"/>
        <end position="245"/>
    </location>
</feature>
<dbReference type="InterPro" id="IPR017911">
    <property type="entry name" value="MacB-like_ATP-bd"/>
</dbReference>
<dbReference type="PROSITE" id="PS00211">
    <property type="entry name" value="ABC_TRANSPORTER_1"/>
    <property type="match status" value="1"/>
</dbReference>
<keyword evidence="8" id="KW-1185">Reference proteome</keyword>
<dbReference type="PANTHER" id="PTHR24220">
    <property type="entry name" value="IMPORT ATP-BINDING PROTEIN"/>
    <property type="match status" value="1"/>
</dbReference>
<dbReference type="InterPro" id="IPR017871">
    <property type="entry name" value="ABC_transporter-like_CS"/>
</dbReference>
<protein>
    <submittedName>
        <fullName evidence="7">Putative ABC transporter ATP-binding protein YknY</fullName>
        <ecNumber evidence="7">3.6.3.-</ecNumber>
    </submittedName>
</protein>
<keyword evidence="3 7" id="KW-0067">ATP-binding</keyword>
<gene>
    <name evidence="7" type="ORF">FX988_00270</name>
</gene>
<dbReference type="PROSITE" id="PS50893">
    <property type="entry name" value="ABC_TRANSPORTER_2"/>
    <property type="match status" value="1"/>
</dbReference>
<sequence>MLTMKDIKKIYRTDSIETHALRDFNLQVNEGDFVAVTGPSGSGKTTFLNIAGLLETFEEGRFELDGVDISHQNDAARSRLRNQKIGFVFQSFNLIPDLNLFDNVDVPLRYRGFSRQDRKKRIERNLEMVGLGNRMKHLPAQLSGGQQQRVAIARALAGEPRFLLADEPTGNLDSSMAQSVMALLKDINANGTTIIMVTHDAGLATQANRNIHVSDGKVSEKPMGLSPEASQFKPSQHRRVVGLSE</sequence>
<dbReference type="SUPFAM" id="SSF52540">
    <property type="entry name" value="P-loop containing nucleoside triphosphate hydrolases"/>
    <property type="match status" value="1"/>
</dbReference>
<dbReference type="Pfam" id="PF00005">
    <property type="entry name" value="ABC_tran"/>
    <property type="match status" value="1"/>
</dbReference>
<keyword evidence="7" id="KW-0378">Hydrolase</keyword>
<dbReference type="AlphaFoldDB" id="A0A857JGF7"/>
<dbReference type="EC" id="3.6.3.-" evidence="7"/>
<accession>A0A857JGF7</accession>
<evidence type="ECO:0000256" key="3">
    <source>
        <dbReference type="ARBA" id="ARBA00022840"/>
    </source>
</evidence>
<comment type="similarity">
    <text evidence="4">Belongs to the ABC transporter superfamily. Macrolide exporter (TC 3.A.1.122) family.</text>
</comment>
<evidence type="ECO:0000259" key="6">
    <source>
        <dbReference type="PROSITE" id="PS50893"/>
    </source>
</evidence>
<dbReference type="EMBL" id="CP047656">
    <property type="protein sequence ID" value="QHJ10061.1"/>
    <property type="molecule type" value="Genomic_DNA"/>
</dbReference>
<dbReference type="Gene3D" id="3.40.50.300">
    <property type="entry name" value="P-loop containing nucleotide triphosphate hydrolases"/>
    <property type="match status" value="1"/>
</dbReference>
<dbReference type="KEGG" id="pmes:FX988_00270"/>
<dbReference type="FunFam" id="3.40.50.300:FF:000032">
    <property type="entry name" value="Export ABC transporter ATP-binding protein"/>
    <property type="match status" value="1"/>
</dbReference>
<dbReference type="PANTHER" id="PTHR24220:SF648">
    <property type="entry name" value="ABC TRANSPORTER ATP-BINDING PROTEIN YTRE"/>
    <property type="match status" value="1"/>
</dbReference>
<dbReference type="CDD" id="cd03255">
    <property type="entry name" value="ABC_MJ0796_LolCDE_FtsE"/>
    <property type="match status" value="1"/>
</dbReference>
<dbReference type="GO" id="GO:0005524">
    <property type="term" value="F:ATP binding"/>
    <property type="evidence" value="ECO:0007669"/>
    <property type="project" value="UniProtKB-KW"/>
</dbReference>
<keyword evidence="2" id="KW-0547">Nucleotide-binding</keyword>
<dbReference type="SMART" id="SM00382">
    <property type="entry name" value="AAA"/>
    <property type="match status" value="1"/>
</dbReference>
<evidence type="ECO:0000313" key="7">
    <source>
        <dbReference type="EMBL" id="QHJ10061.1"/>
    </source>
</evidence>
<feature type="region of interest" description="Disordered" evidence="5">
    <location>
        <begin position="216"/>
        <end position="245"/>
    </location>
</feature>
<dbReference type="InterPro" id="IPR003593">
    <property type="entry name" value="AAA+_ATPase"/>
</dbReference>
<dbReference type="OrthoDB" id="9801477at2"/>
<dbReference type="GO" id="GO:0016887">
    <property type="term" value="F:ATP hydrolysis activity"/>
    <property type="evidence" value="ECO:0007669"/>
    <property type="project" value="InterPro"/>
</dbReference>
<evidence type="ECO:0000256" key="5">
    <source>
        <dbReference type="SAM" id="MobiDB-lite"/>
    </source>
</evidence>
<dbReference type="InterPro" id="IPR027417">
    <property type="entry name" value="P-loop_NTPase"/>
</dbReference>
<dbReference type="GO" id="GO:1902495">
    <property type="term" value="C:transmembrane transporter complex"/>
    <property type="evidence" value="ECO:0007669"/>
    <property type="project" value="UniProtKB-ARBA"/>
</dbReference>
<name>A0A857JGF7_9ALTE</name>
<keyword evidence="1" id="KW-0813">Transport</keyword>
<dbReference type="GO" id="GO:0022857">
    <property type="term" value="F:transmembrane transporter activity"/>
    <property type="evidence" value="ECO:0007669"/>
    <property type="project" value="TreeGrafter"/>
</dbReference>
<evidence type="ECO:0000313" key="8">
    <source>
        <dbReference type="Proteomes" id="UP000464524"/>
    </source>
</evidence>
<dbReference type="InterPro" id="IPR015854">
    <property type="entry name" value="ABC_transpr_LolD-like"/>
</dbReference>
<evidence type="ECO:0000256" key="4">
    <source>
        <dbReference type="ARBA" id="ARBA00038388"/>
    </source>
</evidence>
<reference evidence="7 8" key="1">
    <citation type="submission" date="2019-12" db="EMBL/GenBank/DDBJ databases">
        <title>Genome sequencing and assembly of endphytes of Porphyra tenera.</title>
        <authorList>
            <person name="Park J.M."/>
            <person name="Shin R."/>
            <person name="Jo S.H."/>
        </authorList>
    </citation>
    <scope>NUCLEOTIDE SEQUENCE [LARGE SCALE GENOMIC DNA]</scope>
    <source>
        <strain evidence="7 8">GPM4</strain>
    </source>
</reference>
<dbReference type="Proteomes" id="UP000464524">
    <property type="component" value="Chromosome"/>
</dbReference>